<gene>
    <name evidence="3" type="ORF">OE749_11110</name>
</gene>
<evidence type="ECO:0000256" key="1">
    <source>
        <dbReference type="SAM" id="Phobius"/>
    </source>
</evidence>
<keyword evidence="4" id="KW-1185">Reference proteome</keyword>
<feature type="domain" description="Inner membrane protein YejM N-terminal" evidence="2">
    <location>
        <begin position="7"/>
        <end position="256"/>
    </location>
</feature>
<dbReference type="InterPro" id="IPR024588">
    <property type="entry name" value="YejM_N"/>
</dbReference>
<dbReference type="RefSeq" id="WP_263712528.1">
    <property type="nucleotide sequence ID" value="NZ_JAOWKX010000005.1"/>
</dbReference>
<evidence type="ECO:0000313" key="3">
    <source>
        <dbReference type="EMBL" id="MCV2885241.1"/>
    </source>
</evidence>
<evidence type="ECO:0000259" key="2">
    <source>
        <dbReference type="Pfam" id="PF11893"/>
    </source>
</evidence>
<accession>A0ABT3AAA2</accession>
<reference evidence="3 4" key="1">
    <citation type="submission" date="2022-10" db="EMBL/GenBank/DDBJ databases">
        <title>Aestuariibacter sp. AA17 isolated from Montipora capitata coral fragment.</title>
        <authorList>
            <person name="Emsley S.A."/>
            <person name="Pfannmuller K.M."/>
            <person name="Loughran R.M."/>
            <person name="Shlafstein M."/>
            <person name="Papke E."/>
            <person name="Saw J.H."/>
            <person name="Ushijima B."/>
            <person name="Videau P."/>
        </authorList>
    </citation>
    <scope>NUCLEOTIDE SEQUENCE [LARGE SCALE GENOMIC DNA]</scope>
    <source>
        <strain evidence="3 4">AA17</strain>
    </source>
</reference>
<dbReference type="SUPFAM" id="SSF53649">
    <property type="entry name" value="Alkaline phosphatase-like"/>
    <property type="match status" value="1"/>
</dbReference>
<dbReference type="InterPro" id="IPR017850">
    <property type="entry name" value="Alkaline_phosphatase_core_sf"/>
</dbReference>
<keyword evidence="1" id="KW-0472">Membrane</keyword>
<evidence type="ECO:0000313" key="4">
    <source>
        <dbReference type="Proteomes" id="UP001652504"/>
    </source>
</evidence>
<comment type="caution">
    <text evidence="3">The sequence shown here is derived from an EMBL/GenBank/DDBJ whole genome shotgun (WGS) entry which is preliminary data.</text>
</comment>
<feature type="transmembrane region" description="Helical" evidence="1">
    <location>
        <begin position="172"/>
        <end position="194"/>
    </location>
</feature>
<organism evidence="3 4">
    <name type="scientific">Fluctibacter corallii</name>
    <dbReference type="NCBI Taxonomy" id="2984329"/>
    <lineage>
        <taxon>Bacteria</taxon>
        <taxon>Pseudomonadati</taxon>
        <taxon>Pseudomonadota</taxon>
        <taxon>Gammaproteobacteria</taxon>
        <taxon>Alteromonadales</taxon>
        <taxon>Alteromonadaceae</taxon>
        <taxon>Fluctibacter</taxon>
    </lineage>
</organism>
<feature type="transmembrane region" description="Helical" evidence="1">
    <location>
        <begin position="21"/>
        <end position="40"/>
    </location>
</feature>
<keyword evidence="1" id="KW-0812">Transmembrane</keyword>
<feature type="transmembrane region" description="Helical" evidence="1">
    <location>
        <begin position="88"/>
        <end position="108"/>
    </location>
</feature>
<protein>
    <submittedName>
        <fullName evidence="3">DUF3413 domain-containing protein</fullName>
    </submittedName>
</protein>
<dbReference type="Proteomes" id="UP001652504">
    <property type="component" value="Unassembled WGS sequence"/>
</dbReference>
<feature type="transmembrane region" description="Helical" evidence="1">
    <location>
        <begin position="60"/>
        <end position="81"/>
    </location>
</feature>
<dbReference type="EMBL" id="JAOWKX010000005">
    <property type="protein sequence ID" value="MCV2885241.1"/>
    <property type="molecule type" value="Genomic_DNA"/>
</dbReference>
<sequence length="513" mass="57309">MILTETPRRKLVTKLVNWGHWFALLNIVLAIVIASIYVFSSPVPGTVVGSLYLFTNWFSHMGFLTFMAFVIVILPLCYLVPNANVVKGLSSVVAASGLALLAFDALLFNKYGLHLNLSSAELIRSETKTVVAQLTWSRWLFLALLFMVWLSFQLIVANAIWKRIERLQKFKLGLPISSFFVLCFVSSHAMHVWADANLYQPVVKQDDMFPLSYPATAKTLMSRYGLLDIQNYRQRKALQVDYGSKQLQYPTEPVYCGINTASQSIVVIVDGELPNDEGFRQQLASFNKYSGHYTFGANYQSMVTTTLFGLPELYQPSLSNKTPLVLELVSKMGVNVTVYSDSVIEHDKVVSYTKEWSAFTRDLQKKKPTLAFAFVNSSQVMSLLSTVTNSGFDVLLTSYSQDPHGPVQLYSNYALNTTLSTSEDIAPTVLSRLGCAAAPSIYSTGRSLIAPNRNWVVSTTDNKVVVLYNGHKIDVLGNGNYKIYERDSGEESLAPLNTSLLSQAMKHLSRFYQ</sequence>
<dbReference type="Pfam" id="PF11893">
    <property type="entry name" value="DUF3413"/>
    <property type="match status" value="1"/>
</dbReference>
<feature type="transmembrane region" description="Helical" evidence="1">
    <location>
        <begin position="139"/>
        <end position="160"/>
    </location>
</feature>
<proteinExistence type="predicted"/>
<keyword evidence="1" id="KW-1133">Transmembrane helix</keyword>
<name>A0ABT3AAA2_9ALTE</name>